<name>A0A834LHF3_RHOSS</name>
<evidence type="ECO:0000256" key="4">
    <source>
        <dbReference type="SAM" id="MobiDB-lite"/>
    </source>
</evidence>
<feature type="domain" description="DRBM" evidence="5">
    <location>
        <begin position="121"/>
        <end position="188"/>
    </location>
</feature>
<evidence type="ECO:0000256" key="1">
    <source>
        <dbReference type="ARBA" id="ARBA00022737"/>
    </source>
</evidence>
<dbReference type="SMART" id="SM00358">
    <property type="entry name" value="DSRM"/>
    <property type="match status" value="2"/>
</dbReference>
<keyword evidence="2 3" id="KW-0694">RNA-binding</keyword>
<feature type="compositionally biased region" description="Low complexity" evidence="4">
    <location>
        <begin position="214"/>
        <end position="229"/>
    </location>
</feature>
<sequence length="274" mass="30828">MRLTVFVIQIDCLSDSFLVDDKNLCLVCLDLPDHLMHKNQLQEHTQKLGLPAPVYRSTNEGFPHAPKFRSAVLVDGKEYVSKQMFSHKKEAEQEVAKYAFDCILRRIKDERCKLIHQDTVFCKSILLEFATKMNLNPPIYTTPPSENPQPVFVSSLVFDGKNYTGEVAKSKKVAEQLAARSAIQSLLGSDAKTVVSDMIKAKRKLHDSLERDGSSSQQRTDGSSSQQRTTNIPDPAVGFNSEGKTNNLRSCLAKRRLELIKHGGQKRVRSIIRN</sequence>
<dbReference type="SUPFAM" id="SSF54768">
    <property type="entry name" value="dsRNA-binding domain-like"/>
    <property type="match status" value="2"/>
</dbReference>
<dbReference type="PROSITE" id="PS50137">
    <property type="entry name" value="DS_RBD"/>
    <property type="match status" value="2"/>
</dbReference>
<feature type="region of interest" description="Disordered" evidence="4">
    <location>
        <begin position="205"/>
        <end position="244"/>
    </location>
</feature>
<evidence type="ECO:0000256" key="3">
    <source>
        <dbReference type="PROSITE-ProRule" id="PRU00266"/>
    </source>
</evidence>
<evidence type="ECO:0000313" key="6">
    <source>
        <dbReference type="EMBL" id="KAF7135985.1"/>
    </source>
</evidence>
<comment type="caution">
    <text evidence="6">The sequence shown here is derived from an EMBL/GenBank/DDBJ whole genome shotgun (WGS) entry which is preliminary data.</text>
</comment>
<dbReference type="AlphaFoldDB" id="A0A834LHF3"/>
<evidence type="ECO:0000256" key="2">
    <source>
        <dbReference type="ARBA" id="ARBA00022884"/>
    </source>
</evidence>
<dbReference type="Pfam" id="PF00035">
    <property type="entry name" value="dsrm"/>
    <property type="match status" value="2"/>
</dbReference>
<dbReference type="OrthoDB" id="5988181at2759"/>
<dbReference type="InterPro" id="IPR014720">
    <property type="entry name" value="dsRBD_dom"/>
</dbReference>
<keyword evidence="1" id="KW-0677">Repeat</keyword>
<accession>A0A834LHF3</accession>
<dbReference type="Gene3D" id="3.30.160.20">
    <property type="match status" value="2"/>
</dbReference>
<organism evidence="6 7">
    <name type="scientific">Rhododendron simsii</name>
    <name type="common">Sims's rhododendron</name>
    <dbReference type="NCBI Taxonomy" id="118357"/>
    <lineage>
        <taxon>Eukaryota</taxon>
        <taxon>Viridiplantae</taxon>
        <taxon>Streptophyta</taxon>
        <taxon>Embryophyta</taxon>
        <taxon>Tracheophyta</taxon>
        <taxon>Spermatophyta</taxon>
        <taxon>Magnoliopsida</taxon>
        <taxon>eudicotyledons</taxon>
        <taxon>Gunneridae</taxon>
        <taxon>Pentapetalae</taxon>
        <taxon>asterids</taxon>
        <taxon>Ericales</taxon>
        <taxon>Ericaceae</taxon>
        <taxon>Ericoideae</taxon>
        <taxon>Rhodoreae</taxon>
        <taxon>Rhododendron</taxon>
    </lineage>
</organism>
<feature type="domain" description="DRBM" evidence="5">
    <location>
        <begin position="36"/>
        <end position="105"/>
    </location>
</feature>
<evidence type="ECO:0000259" key="5">
    <source>
        <dbReference type="PROSITE" id="PS50137"/>
    </source>
</evidence>
<dbReference type="GO" id="GO:0003723">
    <property type="term" value="F:RNA binding"/>
    <property type="evidence" value="ECO:0007669"/>
    <property type="project" value="UniProtKB-UniRule"/>
</dbReference>
<proteinExistence type="predicted"/>
<dbReference type="PANTHER" id="PTHR46031:SF37">
    <property type="entry name" value="DRBM DOMAIN-CONTAINING PROTEIN"/>
    <property type="match status" value="1"/>
</dbReference>
<gene>
    <name evidence="6" type="ORF">RHSIM_Rhsim08G0147400</name>
</gene>
<keyword evidence="7" id="KW-1185">Reference proteome</keyword>
<dbReference type="Proteomes" id="UP000626092">
    <property type="component" value="Unassembled WGS sequence"/>
</dbReference>
<reference evidence="6" key="1">
    <citation type="submission" date="2019-11" db="EMBL/GenBank/DDBJ databases">
        <authorList>
            <person name="Liu Y."/>
            <person name="Hou J."/>
            <person name="Li T.-Q."/>
            <person name="Guan C.-H."/>
            <person name="Wu X."/>
            <person name="Wu H.-Z."/>
            <person name="Ling F."/>
            <person name="Zhang R."/>
            <person name="Shi X.-G."/>
            <person name="Ren J.-P."/>
            <person name="Chen E.-F."/>
            <person name="Sun J.-M."/>
        </authorList>
    </citation>
    <scope>NUCLEOTIDE SEQUENCE</scope>
    <source>
        <strain evidence="6">Adult_tree_wgs_1</strain>
        <tissue evidence="6">Leaves</tissue>
    </source>
</reference>
<dbReference type="EMBL" id="WJXA01000008">
    <property type="protein sequence ID" value="KAF7135985.1"/>
    <property type="molecule type" value="Genomic_DNA"/>
</dbReference>
<evidence type="ECO:0000313" key="7">
    <source>
        <dbReference type="Proteomes" id="UP000626092"/>
    </source>
</evidence>
<dbReference type="PANTHER" id="PTHR46031">
    <property type="match status" value="1"/>
</dbReference>
<protein>
    <recommendedName>
        <fullName evidence="5">DRBM domain-containing protein</fullName>
    </recommendedName>
</protein>